<dbReference type="Pfam" id="PF00636">
    <property type="entry name" value="Ribonuclease_3"/>
    <property type="match status" value="1"/>
</dbReference>
<evidence type="ECO:0000256" key="1">
    <source>
        <dbReference type="SAM" id="MobiDB-lite"/>
    </source>
</evidence>
<feature type="compositionally biased region" description="Polar residues" evidence="1">
    <location>
        <begin position="16"/>
        <end position="27"/>
    </location>
</feature>
<dbReference type="Proteomes" id="UP001465755">
    <property type="component" value="Unassembled WGS sequence"/>
</dbReference>
<evidence type="ECO:0000313" key="4">
    <source>
        <dbReference type="Proteomes" id="UP001465755"/>
    </source>
</evidence>
<dbReference type="AlphaFoldDB" id="A0AAW1PYL7"/>
<dbReference type="SUPFAM" id="SSF69065">
    <property type="entry name" value="RNase III domain-like"/>
    <property type="match status" value="1"/>
</dbReference>
<dbReference type="GO" id="GO:0004525">
    <property type="term" value="F:ribonuclease III activity"/>
    <property type="evidence" value="ECO:0007669"/>
    <property type="project" value="InterPro"/>
</dbReference>
<proteinExistence type="predicted"/>
<evidence type="ECO:0000259" key="2">
    <source>
        <dbReference type="Pfam" id="PF00636"/>
    </source>
</evidence>
<gene>
    <name evidence="3" type="ORF">WJX73_002089</name>
</gene>
<dbReference type="InterPro" id="IPR000999">
    <property type="entry name" value="RNase_III_dom"/>
</dbReference>
<protein>
    <recommendedName>
        <fullName evidence="2">RNase III domain-containing protein</fullName>
    </recommendedName>
</protein>
<comment type="caution">
    <text evidence="3">The sequence shown here is derived from an EMBL/GenBank/DDBJ whole genome shotgun (WGS) entry which is preliminary data.</text>
</comment>
<reference evidence="3 4" key="1">
    <citation type="journal article" date="2024" name="Nat. Commun.">
        <title>Phylogenomics reveals the evolutionary origins of lichenization in chlorophyte algae.</title>
        <authorList>
            <person name="Puginier C."/>
            <person name="Libourel C."/>
            <person name="Otte J."/>
            <person name="Skaloud P."/>
            <person name="Haon M."/>
            <person name="Grisel S."/>
            <person name="Petersen M."/>
            <person name="Berrin J.G."/>
            <person name="Delaux P.M."/>
            <person name="Dal Grande F."/>
            <person name="Keller J."/>
        </authorList>
    </citation>
    <scope>NUCLEOTIDE SEQUENCE [LARGE SCALE GENOMIC DNA]</scope>
    <source>
        <strain evidence="3 4">SAG 2036</strain>
    </source>
</reference>
<organism evidence="3 4">
    <name type="scientific">Symbiochloris irregularis</name>
    <dbReference type="NCBI Taxonomy" id="706552"/>
    <lineage>
        <taxon>Eukaryota</taxon>
        <taxon>Viridiplantae</taxon>
        <taxon>Chlorophyta</taxon>
        <taxon>core chlorophytes</taxon>
        <taxon>Trebouxiophyceae</taxon>
        <taxon>Trebouxiales</taxon>
        <taxon>Trebouxiaceae</taxon>
        <taxon>Symbiochloris</taxon>
    </lineage>
</organism>
<dbReference type="Gene3D" id="1.10.1520.10">
    <property type="entry name" value="Ribonuclease III domain"/>
    <property type="match status" value="1"/>
</dbReference>
<dbReference type="PANTHER" id="PTHR34276:SF1">
    <property type="entry name" value="MINI-RIBONUCLEASE 3"/>
    <property type="match status" value="1"/>
</dbReference>
<sequence length="189" mass="21376">MHLACPNRCTRPQLLSPAQKSRTSVSASKGFGLPNLARDPEADLVVPPPPDLKGKAPRVSWNAVALAYLGDSVWELYARRHFFFPPSRLTTYYENVIGHVRAENQGLHYQTLRATDFLTEQEQSVLRWGRNANVKVPKRFHQSGLHGQTYKEATAIECLVGYLYLTDQDRLQEVMTYMGLSGSREEDAQ</sequence>
<name>A0AAW1PYL7_9CHLO</name>
<evidence type="ECO:0000313" key="3">
    <source>
        <dbReference type="EMBL" id="KAK9814920.1"/>
    </source>
</evidence>
<feature type="region of interest" description="Disordered" evidence="1">
    <location>
        <begin position="15"/>
        <end position="34"/>
    </location>
</feature>
<accession>A0AAW1PYL7</accession>
<keyword evidence="4" id="KW-1185">Reference proteome</keyword>
<dbReference type="GO" id="GO:0006396">
    <property type="term" value="P:RNA processing"/>
    <property type="evidence" value="ECO:0007669"/>
    <property type="project" value="InterPro"/>
</dbReference>
<dbReference type="InterPro" id="IPR036389">
    <property type="entry name" value="RNase_III_sf"/>
</dbReference>
<dbReference type="EMBL" id="JALJOQ010000001">
    <property type="protein sequence ID" value="KAK9814920.1"/>
    <property type="molecule type" value="Genomic_DNA"/>
</dbReference>
<feature type="domain" description="RNase III" evidence="2">
    <location>
        <begin position="65"/>
        <end position="167"/>
    </location>
</feature>
<dbReference type="PANTHER" id="PTHR34276">
    <property type="entry name" value="MINI-RIBONUCLEASE 3"/>
    <property type="match status" value="1"/>
</dbReference>